<dbReference type="STRING" id="1678840.ATC1_131167"/>
<dbReference type="InterPro" id="IPR036265">
    <property type="entry name" value="HIT-like_sf"/>
</dbReference>
<organism evidence="5">
    <name type="scientific">Flexilinea flocculi</name>
    <dbReference type="NCBI Taxonomy" id="1678840"/>
    <lineage>
        <taxon>Bacteria</taxon>
        <taxon>Bacillati</taxon>
        <taxon>Chloroflexota</taxon>
        <taxon>Anaerolineae</taxon>
        <taxon>Anaerolineales</taxon>
        <taxon>Anaerolineaceae</taxon>
        <taxon>Flexilinea</taxon>
    </lineage>
</organism>
<feature type="short sequence motif" description="Histidine triad motif" evidence="2 3">
    <location>
        <begin position="103"/>
        <end position="107"/>
    </location>
</feature>
<dbReference type="PRINTS" id="PR00332">
    <property type="entry name" value="HISTRIAD"/>
</dbReference>
<dbReference type="PROSITE" id="PS00892">
    <property type="entry name" value="HIT_1"/>
    <property type="match status" value="1"/>
</dbReference>
<evidence type="ECO:0000256" key="2">
    <source>
        <dbReference type="PIRSR" id="PIRSR601310-3"/>
    </source>
</evidence>
<reference evidence="5" key="1">
    <citation type="journal article" date="2015" name="Genome Announc.">
        <title>Draft Genome Sequence of Anaerolineae Strain TC1, a Novel Isolate from a Methanogenic Wastewater Treatment System.</title>
        <authorList>
            <person name="Matsuura N."/>
            <person name="Tourlousse D.M."/>
            <person name="Sun L."/>
            <person name="Toyonaga M."/>
            <person name="Kuroda K."/>
            <person name="Ohashi A."/>
            <person name="Cruz R."/>
            <person name="Yamaguchi T."/>
            <person name="Sekiguchi Y."/>
        </authorList>
    </citation>
    <scope>NUCLEOTIDE SEQUENCE [LARGE SCALE GENOMIC DNA]</scope>
    <source>
        <strain evidence="5">TC1</strain>
    </source>
</reference>
<evidence type="ECO:0000256" key="3">
    <source>
        <dbReference type="PROSITE-ProRule" id="PRU00464"/>
    </source>
</evidence>
<dbReference type="Pfam" id="PF01230">
    <property type="entry name" value="HIT"/>
    <property type="match status" value="1"/>
</dbReference>
<evidence type="ECO:0000259" key="4">
    <source>
        <dbReference type="PROSITE" id="PS51084"/>
    </source>
</evidence>
<dbReference type="Gene3D" id="3.30.428.10">
    <property type="entry name" value="HIT-like"/>
    <property type="match status" value="1"/>
</dbReference>
<dbReference type="RefSeq" id="WP_236688132.1">
    <property type="nucleotide sequence ID" value="NZ_DF968181.1"/>
</dbReference>
<dbReference type="Proteomes" id="UP000053370">
    <property type="component" value="Unassembled WGS sequence"/>
</dbReference>
<protein>
    <submittedName>
        <fullName evidence="5">Diadenosine tetraphosphate (Ap4A) hydrolase</fullName>
    </submittedName>
</protein>
<keyword evidence="5" id="KW-0378">Hydrolase</keyword>
<keyword evidence="6" id="KW-1185">Reference proteome</keyword>
<dbReference type="InterPro" id="IPR001310">
    <property type="entry name" value="Histidine_triad_HIT"/>
</dbReference>
<dbReference type="EMBL" id="DF968181">
    <property type="protein sequence ID" value="GAP41183.1"/>
    <property type="molecule type" value="Genomic_DNA"/>
</dbReference>
<dbReference type="InterPro" id="IPR011146">
    <property type="entry name" value="HIT-like"/>
</dbReference>
<gene>
    <name evidence="5" type="ORF">ATC1_131167</name>
</gene>
<dbReference type="CDD" id="cd01276">
    <property type="entry name" value="PKCI_related"/>
    <property type="match status" value="1"/>
</dbReference>
<dbReference type="PROSITE" id="PS51084">
    <property type="entry name" value="HIT_2"/>
    <property type="match status" value="1"/>
</dbReference>
<dbReference type="InterPro" id="IPR019808">
    <property type="entry name" value="Histidine_triad_CS"/>
</dbReference>
<evidence type="ECO:0000256" key="1">
    <source>
        <dbReference type="PIRSR" id="PIRSR601310-1"/>
    </source>
</evidence>
<sequence>MMRQFDQDCIFCKIAKGDIPSKIVYQDEFVTAFEDLSPVTPVHILIIPNGHYRDLNDCGEDEAGLLGHILLSAAKIAKIQGISDSGYRVVANDGPDAGQTVFHLHFHLLGGRPMNFRSQ</sequence>
<dbReference type="PANTHER" id="PTHR23089">
    <property type="entry name" value="HISTIDINE TRIAD HIT PROTEIN"/>
    <property type="match status" value="1"/>
</dbReference>
<evidence type="ECO:0000313" key="5">
    <source>
        <dbReference type="EMBL" id="GAP41183.1"/>
    </source>
</evidence>
<dbReference type="AlphaFoldDB" id="A0A0S7BXX7"/>
<dbReference type="SUPFAM" id="SSF54197">
    <property type="entry name" value="HIT-like"/>
    <property type="match status" value="1"/>
</dbReference>
<accession>A0A0S7BXX7</accession>
<feature type="domain" description="HIT" evidence="4">
    <location>
        <begin position="10"/>
        <end position="119"/>
    </location>
</feature>
<evidence type="ECO:0000313" key="6">
    <source>
        <dbReference type="Proteomes" id="UP000053370"/>
    </source>
</evidence>
<feature type="active site" description="Tele-AMP-histidine intermediate" evidence="1">
    <location>
        <position position="105"/>
    </location>
</feature>
<name>A0A0S7BXX7_9CHLR</name>
<proteinExistence type="predicted"/>
<dbReference type="GO" id="GO:0016787">
    <property type="term" value="F:hydrolase activity"/>
    <property type="evidence" value="ECO:0007669"/>
    <property type="project" value="UniProtKB-KW"/>
</dbReference>